<evidence type="ECO:0000313" key="2">
    <source>
        <dbReference type="Proteomes" id="UP000199699"/>
    </source>
</evidence>
<gene>
    <name evidence="1" type="ORF">GA0070616_1365</name>
</gene>
<protein>
    <recommendedName>
        <fullName evidence="3">ANTAR domain-containing protein</fullName>
    </recommendedName>
</protein>
<reference evidence="1 2" key="1">
    <citation type="submission" date="2016-06" db="EMBL/GenBank/DDBJ databases">
        <authorList>
            <person name="Kjaerup R.B."/>
            <person name="Dalgaard T.S."/>
            <person name="Juul-Madsen H.R."/>
        </authorList>
    </citation>
    <scope>NUCLEOTIDE SEQUENCE [LARGE SCALE GENOMIC DNA]</scope>
    <source>
        <strain evidence="1 2">DSM 43818</strain>
    </source>
</reference>
<evidence type="ECO:0000313" key="1">
    <source>
        <dbReference type="EMBL" id="SCL17816.1"/>
    </source>
</evidence>
<dbReference type="Proteomes" id="UP000199699">
    <property type="component" value="Unassembled WGS sequence"/>
</dbReference>
<sequence length="98" mass="11001">MWRGIMPHMNDELTRAARTYRDAVTEEDAAKDALAAAKRRREQAAQQVAASRGPLAELIVTKAREGMRQVDILTAIEHVYTRETVRRICRAAGVEPRG</sequence>
<proteinExistence type="predicted"/>
<organism evidence="1 2">
    <name type="scientific">Micromonospora nigra</name>
    <dbReference type="NCBI Taxonomy" id="145857"/>
    <lineage>
        <taxon>Bacteria</taxon>
        <taxon>Bacillati</taxon>
        <taxon>Actinomycetota</taxon>
        <taxon>Actinomycetes</taxon>
        <taxon>Micromonosporales</taxon>
        <taxon>Micromonosporaceae</taxon>
        <taxon>Micromonospora</taxon>
    </lineage>
</organism>
<keyword evidence="2" id="KW-1185">Reference proteome</keyword>
<accession>A0A1C6RL97</accession>
<name>A0A1C6RL97_9ACTN</name>
<dbReference type="AlphaFoldDB" id="A0A1C6RL97"/>
<evidence type="ECO:0008006" key="3">
    <source>
        <dbReference type="Google" id="ProtNLM"/>
    </source>
</evidence>
<dbReference type="EMBL" id="FMHT01000003">
    <property type="protein sequence ID" value="SCL17816.1"/>
    <property type="molecule type" value="Genomic_DNA"/>
</dbReference>